<evidence type="ECO:0000259" key="3">
    <source>
        <dbReference type="Pfam" id="PF07687"/>
    </source>
</evidence>
<dbReference type="PIRSF" id="PIRSF005962">
    <property type="entry name" value="Pept_M20D_amidohydro"/>
    <property type="match status" value="1"/>
</dbReference>
<dbReference type="FunFam" id="3.30.70.360:FF:000001">
    <property type="entry name" value="N-acetyldiaminopimelate deacetylase"/>
    <property type="match status" value="1"/>
</dbReference>
<feature type="binding site" evidence="2">
    <location>
        <position position="107"/>
    </location>
    <ligand>
        <name>Mn(2+)</name>
        <dbReference type="ChEBI" id="CHEBI:29035"/>
        <label>2</label>
    </ligand>
</feature>
<evidence type="ECO:0000313" key="5">
    <source>
        <dbReference type="Proteomes" id="UP000270487"/>
    </source>
</evidence>
<evidence type="ECO:0000256" key="1">
    <source>
        <dbReference type="ARBA" id="ARBA00022801"/>
    </source>
</evidence>
<dbReference type="GO" id="GO:0050118">
    <property type="term" value="F:N-acetyldiaminopimelate deacetylase activity"/>
    <property type="evidence" value="ECO:0007669"/>
    <property type="project" value="UniProtKB-EC"/>
</dbReference>
<dbReference type="EC" id="3.5.1.47" evidence="4"/>
<evidence type="ECO:0000313" key="4">
    <source>
        <dbReference type="EMBL" id="VEI70927.1"/>
    </source>
</evidence>
<dbReference type="Pfam" id="PF07687">
    <property type="entry name" value="M20_dimer"/>
    <property type="match status" value="1"/>
</dbReference>
<dbReference type="PANTHER" id="PTHR11014">
    <property type="entry name" value="PEPTIDASE M20 FAMILY MEMBER"/>
    <property type="match status" value="1"/>
</dbReference>
<dbReference type="NCBIfam" id="TIGR01891">
    <property type="entry name" value="amidohydrolases"/>
    <property type="match status" value="1"/>
</dbReference>
<name>A0A3S4XDC7_SERFO</name>
<dbReference type="CDD" id="cd05666">
    <property type="entry name" value="M20_Acy1-like"/>
    <property type="match status" value="1"/>
</dbReference>
<keyword evidence="1 4" id="KW-0378">Hydrolase</keyword>
<feature type="binding site" evidence="2">
    <location>
        <position position="105"/>
    </location>
    <ligand>
        <name>Mn(2+)</name>
        <dbReference type="ChEBI" id="CHEBI:29035"/>
        <label>2</label>
    </ligand>
</feature>
<gene>
    <name evidence="4" type="ORF">NCTC13193_03165</name>
</gene>
<dbReference type="SUPFAM" id="SSF53187">
    <property type="entry name" value="Zn-dependent exopeptidases"/>
    <property type="match status" value="1"/>
</dbReference>
<feature type="binding site" evidence="2">
    <location>
        <position position="140"/>
    </location>
    <ligand>
        <name>Mn(2+)</name>
        <dbReference type="ChEBI" id="CHEBI:29035"/>
        <label>2</label>
    </ligand>
</feature>
<evidence type="ECO:0000256" key="2">
    <source>
        <dbReference type="PIRSR" id="PIRSR005962-1"/>
    </source>
</evidence>
<keyword evidence="2" id="KW-0479">Metal-binding</keyword>
<dbReference type="PANTHER" id="PTHR11014:SF63">
    <property type="entry name" value="METALLOPEPTIDASE, PUTATIVE (AFU_ORTHOLOGUE AFUA_6G09600)-RELATED"/>
    <property type="match status" value="1"/>
</dbReference>
<feature type="binding site" evidence="2">
    <location>
        <position position="166"/>
    </location>
    <ligand>
        <name>Mn(2+)</name>
        <dbReference type="ChEBI" id="CHEBI:29035"/>
        <label>2</label>
    </ligand>
</feature>
<feature type="domain" description="Peptidase M20 dimerisation" evidence="3">
    <location>
        <begin position="189"/>
        <end position="286"/>
    </location>
</feature>
<dbReference type="InterPro" id="IPR017439">
    <property type="entry name" value="Amidohydrolase"/>
</dbReference>
<protein>
    <submittedName>
        <fullName evidence="4">N-acetyldiaminopimelate deacetylase</fullName>
        <ecNumber evidence="4">3.5.1.47</ecNumber>
    </submittedName>
</protein>
<dbReference type="SUPFAM" id="SSF55031">
    <property type="entry name" value="Bacterial exopeptidase dimerisation domain"/>
    <property type="match status" value="1"/>
</dbReference>
<sequence>MPHREPNLETFQPYADESQILRRHIHQYPELGFEERQTADLVARKLEEWGYQVTRGLGITGLVGTLKRGNSPRTLGIRADMDALPILENTQLPYSSQHEGIMHACGHDGHTAMLLGAAHYLADHACFDGTLHLIFQPAEEGLAGAQKMIDDGLFKRFPCDAVFAMHNMPGFPQGQFVFGEGAFMASSDTVTITIHGKGGHGAMPKGTVDAVVVGASIVMALQTIVARNLGAQEPGVITVGSFQSGMASNVIADSAVLKLSVRALDPQVRELLEERIKTLVTAQAASYGARIDIDYDHTYPVLVNQPEMTRFAKQVAQNLMGDSHPQQVIDIPEPLMGSEDFAFMLNQCPGSYLLLGNGQGENSCMVHNPGYDFNDEIILRGIAYWSALTQEYLKE</sequence>
<dbReference type="Proteomes" id="UP000270487">
    <property type="component" value="Chromosome"/>
</dbReference>
<reference evidence="4 5" key="1">
    <citation type="submission" date="2018-12" db="EMBL/GenBank/DDBJ databases">
        <authorList>
            <consortium name="Pathogen Informatics"/>
        </authorList>
    </citation>
    <scope>NUCLEOTIDE SEQUENCE [LARGE SCALE GENOMIC DNA]</scope>
    <source>
        <strain evidence="4 5">NCTC13193</strain>
    </source>
</reference>
<proteinExistence type="predicted"/>
<dbReference type="InterPro" id="IPR002933">
    <property type="entry name" value="Peptidase_M20"/>
</dbReference>
<dbReference type="InterPro" id="IPR036264">
    <property type="entry name" value="Bact_exopeptidase_dim_dom"/>
</dbReference>
<dbReference type="Pfam" id="PF01546">
    <property type="entry name" value="Peptidase_M20"/>
    <property type="match status" value="1"/>
</dbReference>
<dbReference type="GO" id="GO:0046872">
    <property type="term" value="F:metal ion binding"/>
    <property type="evidence" value="ECO:0007669"/>
    <property type="project" value="UniProtKB-KW"/>
</dbReference>
<keyword evidence="2" id="KW-0464">Manganese</keyword>
<dbReference type="Gene3D" id="3.40.630.10">
    <property type="entry name" value="Zn peptidases"/>
    <property type="match status" value="1"/>
</dbReference>
<dbReference type="InterPro" id="IPR011650">
    <property type="entry name" value="Peptidase_M20_dimer"/>
</dbReference>
<accession>A0A3S4XDC7</accession>
<dbReference type="AlphaFoldDB" id="A0A3S4XDC7"/>
<feature type="binding site" evidence="2">
    <location>
        <position position="367"/>
    </location>
    <ligand>
        <name>Mn(2+)</name>
        <dbReference type="ChEBI" id="CHEBI:29035"/>
        <label>2</label>
    </ligand>
</feature>
<dbReference type="GO" id="GO:0019877">
    <property type="term" value="P:diaminopimelate biosynthetic process"/>
    <property type="evidence" value="ECO:0007669"/>
    <property type="project" value="UniProtKB-ARBA"/>
</dbReference>
<dbReference type="Gene3D" id="3.30.70.360">
    <property type="match status" value="1"/>
</dbReference>
<organism evidence="4 5">
    <name type="scientific">Serratia fonticola</name>
    <dbReference type="NCBI Taxonomy" id="47917"/>
    <lineage>
        <taxon>Bacteria</taxon>
        <taxon>Pseudomonadati</taxon>
        <taxon>Pseudomonadota</taxon>
        <taxon>Gammaproteobacteria</taxon>
        <taxon>Enterobacterales</taxon>
        <taxon>Yersiniaceae</taxon>
        <taxon>Serratia</taxon>
    </lineage>
</organism>
<comment type="cofactor">
    <cofactor evidence="2">
        <name>Mn(2+)</name>
        <dbReference type="ChEBI" id="CHEBI:29035"/>
    </cofactor>
    <text evidence="2">The Mn(2+) ion enhances activity.</text>
</comment>
<dbReference type="EMBL" id="LR134492">
    <property type="protein sequence ID" value="VEI70927.1"/>
    <property type="molecule type" value="Genomic_DNA"/>
</dbReference>